<dbReference type="InterPro" id="IPR002912">
    <property type="entry name" value="ACT_dom"/>
</dbReference>
<proteinExistence type="predicted"/>
<evidence type="ECO:0000256" key="11">
    <source>
        <dbReference type="ARBA" id="ARBA00029500"/>
    </source>
</evidence>
<keyword evidence="16" id="KW-1185">Reference proteome</keyword>
<comment type="subcellular location">
    <subcellularLocation>
        <location evidence="1">Cytoplasm</location>
    </subcellularLocation>
</comment>
<feature type="domain" description="PAS" evidence="13">
    <location>
        <begin position="78"/>
        <end position="123"/>
    </location>
</feature>
<dbReference type="CDD" id="cd00009">
    <property type="entry name" value="AAA"/>
    <property type="match status" value="1"/>
</dbReference>
<evidence type="ECO:0000256" key="9">
    <source>
        <dbReference type="ARBA" id="ARBA00023159"/>
    </source>
</evidence>
<dbReference type="GO" id="GO:0005737">
    <property type="term" value="C:cytoplasm"/>
    <property type="evidence" value="ECO:0007669"/>
    <property type="project" value="UniProtKB-SubCell"/>
</dbReference>
<reference evidence="15 16" key="1">
    <citation type="submission" date="2019-04" db="EMBL/GenBank/DDBJ databases">
        <title>Salinimonas iocasae sp. nov., a halophilic bacterium isolated from the outer tube casing of tubeworms in Okinawa Trough.</title>
        <authorList>
            <person name="Zhang H."/>
            <person name="Wang H."/>
            <person name="Li C."/>
        </authorList>
    </citation>
    <scope>NUCLEOTIDE SEQUENCE [LARGE SCALE GENOMIC DNA]</scope>
    <source>
        <strain evidence="15 16">KX18D6</strain>
    </source>
</reference>
<keyword evidence="4" id="KW-0547">Nucleotide-binding</keyword>
<dbReference type="KEGG" id="salk:FBQ74_12295"/>
<evidence type="ECO:0000256" key="3">
    <source>
        <dbReference type="ARBA" id="ARBA00022491"/>
    </source>
</evidence>
<keyword evidence="10" id="KW-0804">Transcription</keyword>
<protein>
    <recommendedName>
        <fullName evidence="11">HTH-type transcriptional regulatory protein TyrR</fullName>
    </recommendedName>
</protein>
<dbReference type="Pfam" id="PF18024">
    <property type="entry name" value="HTH_50"/>
    <property type="match status" value="1"/>
</dbReference>
<dbReference type="OrthoDB" id="9804019at2"/>
<evidence type="ECO:0000256" key="7">
    <source>
        <dbReference type="ARBA" id="ARBA00023015"/>
    </source>
</evidence>
<keyword evidence="3" id="KW-0678">Repressor</keyword>
<dbReference type="PANTHER" id="PTHR32071">
    <property type="entry name" value="TRANSCRIPTIONAL REGULATORY PROTEIN"/>
    <property type="match status" value="1"/>
</dbReference>
<keyword evidence="9" id="KW-0010">Activator</keyword>
<dbReference type="InterPro" id="IPR002078">
    <property type="entry name" value="Sigma_54_int"/>
</dbReference>
<dbReference type="InterPro" id="IPR009057">
    <property type="entry name" value="Homeodomain-like_sf"/>
</dbReference>
<dbReference type="Pfam" id="PF00989">
    <property type="entry name" value="PAS"/>
    <property type="match status" value="1"/>
</dbReference>
<dbReference type="GO" id="GO:0003677">
    <property type="term" value="F:DNA binding"/>
    <property type="evidence" value="ECO:0007669"/>
    <property type="project" value="UniProtKB-KW"/>
</dbReference>
<dbReference type="InterPro" id="IPR027417">
    <property type="entry name" value="P-loop_NTPase"/>
</dbReference>
<dbReference type="SMART" id="SM00382">
    <property type="entry name" value="AAA"/>
    <property type="match status" value="1"/>
</dbReference>
<feature type="domain" description="ACT" evidence="14">
    <location>
        <begin position="2"/>
        <end position="72"/>
    </location>
</feature>
<evidence type="ECO:0000256" key="8">
    <source>
        <dbReference type="ARBA" id="ARBA00023125"/>
    </source>
</evidence>
<keyword evidence="7" id="KW-0805">Transcription regulation</keyword>
<dbReference type="InterPro" id="IPR035965">
    <property type="entry name" value="PAS-like_dom_sf"/>
</dbReference>
<dbReference type="Gene3D" id="1.10.8.60">
    <property type="match status" value="1"/>
</dbReference>
<dbReference type="SUPFAM" id="SSF55785">
    <property type="entry name" value="PYP-like sensor domain (PAS domain)"/>
    <property type="match status" value="1"/>
</dbReference>
<evidence type="ECO:0000256" key="1">
    <source>
        <dbReference type="ARBA" id="ARBA00004496"/>
    </source>
</evidence>
<dbReference type="NCBIfam" id="TIGR04381">
    <property type="entry name" value="HTH_TypR"/>
    <property type="match status" value="1"/>
</dbReference>
<keyword evidence="6" id="KW-0067">ATP-binding</keyword>
<dbReference type="GO" id="GO:0005524">
    <property type="term" value="F:ATP binding"/>
    <property type="evidence" value="ECO:0007669"/>
    <property type="project" value="UniProtKB-KW"/>
</dbReference>
<dbReference type="NCBIfam" id="NF008085">
    <property type="entry name" value="PRK10820.1"/>
    <property type="match status" value="1"/>
</dbReference>
<feature type="domain" description="Sigma-54 factor interaction" evidence="12">
    <location>
        <begin position="206"/>
        <end position="434"/>
    </location>
</feature>
<evidence type="ECO:0000313" key="15">
    <source>
        <dbReference type="EMBL" id="QCZ94202.1"/>
    </source>
</evidence>
<dbReference type="PROSITE" id="PS50045">
    <property type="entry name" value="SIGMA54_INTERACT_4"/>
    <property type="match status" value="1"/>
</dbReference>
<keyword evidence="5" id="KW-0058">Aromatic hydrocarbons catabolism</keyword>
<dbReference type="CDD" id="cd04877">
    <property type="entry name" value="ACT_TyrR"/>
    <property type="match status" value="1"/>
</dbReference>
<dbReference type="SMART" id="SM00091">
    <property type="entry name" value="PAS"/>
    <property type="match status" value="1"/>
</dbReference>
<dbReference type="FunFam" id="3.40.50.300:FF:000006">
    <property type="entry name" value="DNA-binding transcriptional regulator NtrC"/>
    <property type="match status" value="1"/>
</dbReference>
<dbReference type="Pfam" id="PF00158">
    <property type="entry name" value="Sigma54_activat"/>
    <property type="match status" value="1"/>
</dbReference>
<dbReference type="RefSeq" id="WP_139756943.1">
    <property type="nucleotide sequence ID" value="NZ_CP039852.1"/>
</dbReference>
<dbReference type="Pfam" id="PF25601">
    <property type="entry name" value="AAA_lid_14"/>
    <property type="match status" value="1"/>
</dbReference>
<dbReference type="SUPFAM" id="SSF55021">
    <property type="entry name" value="ACT-like"/>
    <property type="match status" value="1"/>
</dbReference>
<dbReference type="Gene3D" id="3.30.450.20">
    <property type="entry name" value="PAS domain"/>
    <property type="match status" value="1"/>
</dbReference>
<dbReference type="InterPro" id="IPR025943">
    <property type="entry name" value="Sigma_54_int_dom_ATP-bd_2"/>
</dbReference>
<sequence length="518" mass="58081">MRLEISCQDRLGITQDVLDILVAHEIDLRGIEIDVGGKIFLNFPNIEFADFQHLMPKIRRIDGIDDVKTTPFMPAERERNQLSAILQTLPDPVFSIDTRGQILMCNEAVTAGLEMSADSIRGEDVAEWVKGFNFHKWLESTAIQPASSKVQFIQQDYLADMLPIIVPDGEDGTIIAGAVVLLKSEMRLGQQFTAFHQQKTDSFDKFITQSTVMHKTVKEARKVADLDAPILIFGETGTGKEMIARACHQASRRNEGEFLALNCASLPDSVAETELFGYAAGAFNQPEGKPGLFELAAGGTLLLDEIADMSTQLQAKLLRVMEHGEFRRVGDDKPVKIDVRFICTTCRDLGQLVEEGLFRKELYYRLNVLALVMPSLKERKQDIVPLAESFIVQHSGKLGRRPAKLSKSCVEYLQNYPWPGNVRQLQNALYRALSLLDGKEITKEDIQLPSCAPSTTYIDENFDGTLDEEVKKFERDLLKRLYPSYPSTRQLAKKLGLSHTAIANKLREYGINKATVKL</sequence>
<dbReference type="SUPFAM" id="SSF46689">
    <property type="entry name" value="Homeodomain-like"/>
    <property type="match status" value="1"/>
</dbReference>
<dbReference type="InterPro" id="IPR013767">
    <property type="entry name" value="PAS_fold"/>
</dbReference>
<dbReference type="InterPro" id="IPR058031">
    <property type="entry name" value="AAA_lid_NorR"/>
</dbReference>
<organism evidence="15 16">
    <name type="scientific">Salinimonas iocasae</name>
    <dbReference type="NCBI Taxonomy" id="2572577"/>
    <lineage>
        <taxon>Bacteria</taxon>
        <taxon>Pseudomonadati</taxon>
        <taxon>Pseudomonadota</taxon>
        <taxon>Gammaproteobacteria</taxon>
        <taxon>Alteromonadales</taxon>
        <taxon>Alteromonadaceae</taxon>
        <taxon>Alteromonas/Salinimonas group</taxon>
        <taxon>Salinimonas</taxon>
    </lineage>
</organism>
<dbReference type="InterPro" id="IPR000014">
    <property type="entry name" value="PAS"/>
</dbReference>
<dbReference type="Proteomes" id="UP000304912">
    <property type="component" value="Chromosome"/>
</dbReference>
<dbReference type="InterPro" id="IPR030828">
    <property type="entry name" value="HTH_TyrR"/>
</dbReference>
<dbReference type="PROSITE" id="PS51671">
    <property type="entry name" value="ACT"/>
    <property type="match status" value="1"/>
</dbReference>
<dbReference type="PROSITE" id="PS50112">
    <property type="entry name" value="PAS"/>
    <property type="match status" value="1"/>
</dbReference>
<dbReference type="PROSITE" id="PS00688">
    <property type="entry name" value="SIGMA54_INTERACT_3"/>
    <property type="match status" value="1"/>
</dbReference>
<dbReference type="InterPro" id="IPR025662">
    <property type="entry name" value="Sigma_54_int_dom_ATP-bd_1"/>
</dbReference>
<keyword evidence="8" id="KW-0238">DNA-binding</keyword>
<evidence type="ECO:0000256" key="2">
    <source>
        <dbReference type="ARBA" id="ARBA00022490"/>
    </source>
</evidence>
<dbReference type="PROSITE" id="PS00675">
    <property type="entry name" value="SIGMA54_INTERACT_1"/>
    <property type="match status" value="1"/>
</dbReference>
<dbReference type="PROSITE" id="PS00676">
    <property type="entry name" value="SIGMA54_INTERACT_2"/>
    <property type="match status" value="1"/>
</dbReference>
<evidence type="ECO:0000313" key="16">
    <source>
        <dbReference type="Proteomes" id="UP000304912"/>
    </source>
</evidence>
<dbReference type="CDD" id="cd00130">
    <property type="entry name" value="PAS"/>
    <property type="match status" value="1"/>
</dbReference>
<dbReference type="Gene3D" id="1.10.10.60">
    <property type="entry name" value="Homeodomain-like"/>
    <property type="match status" value="1"/>
</dbReference>
<evidence type="ECO:0000259" key="13">
    <source>
        <dbReference type="PROSITE" id="PS50112"/>
    </source>
</evidence>
<evidence type="ECO:0000259" key="12">
    <source>
        <dbReference type="PROSITE" id="PS50045"/>
    </source>
</evidence>
<dbReference type="GO" id="GO:0006355">
    <property type="term" value="P:regulation of DNA-templated transcription"/>
    <property type="evidence" value="ECO:0007669"/>
    <property type="project" value="InterPro"/>
</dbReference>
<evidence type="ECO:0000256" key="5">
    <source>
        <dbReference type="ARBA" id="ARBA00022797"/>
    </source>
</evidence>
<dbReference type="PANTHER" id="PTHR32071:SF3">
    <property type="entry name" value="HTH-TYPE TRANSCRIPTIONAL REGULATORY PROTEIN TYRR"/>
    <property type="match status" value="1"/>
</dbReference>
<dbReference type="EMBL" id="CP039852">
    <property type="protein sequence ID" value="QCZ94202.1"/>
    <property type="molecule type" value="Genomic_DNA"/>
</dbReference>
<evidence type="ECO:0000259" key="14">
    <source>
        <dbReference type="PROSITE" id="PS51671"/>
    </source>
</evidence>
<evidence type="ECO:0000256" key="10">
    <source>
        <dbReference type="ARBA" id="ARBA00023163"/>
    </source>
</evidence>
<dbReference type="Gene3D" id="3.30.70.260">
    <property type="match status" value="1"/>
</dbReference>
<dbReference type="InterPro" id="IPR025944">
    <property type="entry name" value="Sigma_54_int_dom_CS"/>
</dbReference>
<dbReference type="InterPro" id="IPR045865">
    <property type="entry name" value="ACT-like_dom_sf"/>
</dbReference>
<evidence type="ECO:0000256" key="6">
    <source>
        <dbReference type="ARBA" id="ARBA00022840"/>
    </source>
</evidence>
<dbReference type="SUPFAM" id="SSF52540">
    <property type="entry name" value="P-loop containing nucleoside triphosphate hydrolases"/>
    <property type="match status" value="1"/>
</dbReference>
<evidence type="ECO:0000256" key="4">
    <source>
        <dbReference type="ARBA" id="ARBA00022741"/>
    </source>
</evidence>
<name>A0A5B7YEM8_9ALTE</name>
<accession>A0A5B7YEM8</accession>
<dbReference type="AlphaFoldDB" id="A0A5B7YEM8"/>
<gene>
    <name evidence="15" type="primary">tyrR</name>
    <name evidence="15" type="ORF">FBQ74_12295</name>
</gene>
<dbReference type="InterPro" id="IPR003593">
    <property type="entry name" value="AAA+_ATPase"/>
</dbReference>
<dbReference type="Gene3D" id="3.40.50.300">
    <property type="entry name" value="P-loop containing nucleotide triphosphate hydrolases"/>
    <property type="match status" value="1"/>
</dbReference>
<keyword evidence="2" id="KW-0963">Cytoplasm</keyword>